<comment type="caution">
    <text evidence="1">The sequence shown here is derived from an EMBL/GenBank/DDBJ whole genome shotgun (WGS) entry which is preliminary data.</text>
</comment>
<accession>A0A9P5TVA5</accession>
<dbReference type="OrthoDB" id="2649950at2759"/>
<dbReference type="AlphaFoldDB" id="A0A9P5TVA5"/>
<organism evidence="1 2">
    <name type="scientific">Gymnopilus junonius</name>
    <name type="common">Spectacular rustgill mushroom</name>
    <name type="synonym">Gymnopilus spectabilis subsp. junonius</name>
    <dbReference type="NCBI Taxonomy" id="109634"/>
    <lineage>
        <taxon>Eukaryota</taxon>
        <taxon>Fungi</taxon>
        <taxon>Dikarya</taxon>
        <taxon>Basidiomycota</taxon>
        <taxon>Agaricomycotina</taxon>
        <taxon>Agaricomycetes</taxon>
        <taxon>Agaricomycetidae</taxon>
        <taxon>Agaricales</taxon>
        <taxon>Agaricineae</taxon>
        <taxon>Hymenogastraceae</taxon>
        <taxon>Gymnopilus</taxon>
    </lineage>
</organism>
<dbReference type="EMBL" id="JADNYJ010000001">
    <property type="protein sequence ID" value="KAF8914208.1"/>
    <property type="molecule type" value="Genomic_DNA"/>
</dbReference>
<keyword evidence="2" id="KW-1185">Reference proteome</keyword>
<proteinExistence type="predicted"/>
<protein>
    <submittedName>
        <fullName evidence="1">Uncharacterized protein</fullName>
    </submittedName>
</protein>
<name>A0A9P5TVA5_GYMJU</name>
<evidence type="ECO:0000313" key="2">
    <source>
        <dbReference type="Proteomes" id="UP000724874"/>
    </source>
</evidence>
<sequence>MIPIDPHPFKLCSVSPVVVEQIPNMTGHEVLSHYRRTPHSIVIDSHRPDIAPHIVITPPDSWDVFTATESNRINYQNLCNLPVPPFYLSTCRMPTYQEWMSMCYPPPPQEYNVASSSAPALIPGAPVFNRISFQSLCDRAADERLYHFTRDLHFVNHRRLYKVAAIAASLRGQEFRIRHDYSRKCLATFEKPYRWTDPADPILSALGRCCDTHIIHSVNSFLAPHIVIQECGPNDPWTRWNNATDYQDLAFGNSLGVISSNRAPLTYLNVPDESDTDETIDMAWEDEDCLSSGCSSYPQTPSTLDGLSDGFLFEEDITECPTYLGFSESASVVQEEASLPRSKATFFLLDEDEDDGPPEFDEWYISIAARTHAVEEAGRNANGAMVHHF</sequence>
<gene>
    <name evidence="1" type="ORF">CPB84DRAFT_67947</name>
</gene>
<reference evidence="1" key="1">
    <citation type="submission" date="2020-11" db="EMBL/GenBank/DDBJ databases">
        <authorList>
            <consortium name="DOE Joint Genome Institute"/>
            <person name="Ahrendt S."/>
            <person name="Riley R."/>
            <person name="Andreopoulos W."/>
            <person name="LaButti K."/>
            <person name="Pangilinan J."/>
            <person name="Ruiz-duenas F.J."/>
            <person name="Barrasa J.M."/>
            <person name="Sanchez-Garcia M."/>
            <person name="Camarero S."/>
            <person name="Miyauchi S."/>
            <person name="Serrano A."/>
            <person name="Linde D."/>
            <person name="Babiker R."/>
            <person name="Drula E."/>
            <person name="Ayuso-Fernandez I."/>
            <person name="Pacheco R."/>
            <person name="Padilla G."/>
            <person name="Ferreira P."/>
            <person name="Barriuso J."/>
            <person name="Kellner H."/>
            <person name="Castanera R."/>
            <person name="Alfaro M."/>
            <person name="Ramirez L."/>
            <person name="Pisabarro A.G."/>
            <person name="Kuo A."/>
            <person name="Tritt A."/>
            <person name="Lipzen A."/>
            <person name="He G."/>
            <person name="Yan M."/>
            <person name="Ng V."/>
            <person name="Cullen D."/>
            <person name="Martin F."/>
            <person name="Rosso M.-N."/>
            <person name="Henrissat B."/>
            <person name="Hibbett D."/>
            <person name="Martinez A.T."/>
            <person name="Grigoriev I.V."/>
        </authorList>
    </citation>
    <scope>NUCLEOTIDE SEQUENCE</scope>
    <source>
        <strain evidence="1">AH 44721</strain>
    </source>
</reference>
<evidence type="ECO:0000313" key="1">
    <source>
        <dbReference type="EMBL" id="KAF8914208.1"/>
    </source>
</evidence>
<dbReference type="Proteomes" id="UP000724874">
    <property type="component" value="Unassembled WGS sequence"/>
</dbReference>